<dbReference type="Proteomes" id="UP000305778">
    <property type="component" value="Unassembled WGS sequence"/>
</dbReference>
<dbReference type="GO" id="GO:0003677">
    <property type="term" value="F:DNA binding"/>
    <property type="evidence" value="ECO:0007669"/>
    <property type="project" value="InterPro"/>
</dbReference>
<feature type="compositionally biased region" description="Basic residues" evidence="1">
    <location>
        <begin position="14"/>
        <end position="61"/>
    </location>
</feature>
<dbReference type="EMBL" id="SUMC01000019">
    <property type="protein sequence ID" value="TKA09858.1"/>
    <property type="molecule type" value="Genomic_DNA"/>
</dbReference>
<proteinExistence type="predicted"/>
<accession>A0A4U0SLE1</accession>
<comment type="caution">
    <text evidence="3">The sequence shown here is derived from an EMBL/GenBank/DDBJ whole genome shotgun (WGS) entry which is preliminary data.</text>
</comment>
<name>A0A4U0SLE1_9ACTN</name>
<dbReference type="InterPro" id="IPR006119">
    <property type="entry name" value="Resolv_N"/>
</dbReference>
<protein>
    <recommendedName>
        <fullName evidence="2">Resolvase/invertase-type recombinase catalytic domain-containing protein</fullName>
    </recommendedName>
</protein>
<dbReference type="GO" id="GO:0000150">
    <property type="term" value="F:DNA strand exchange activity"/>
    <property type="evidence" value="ECO:0007669"/>
    <property type="project" value="InterPro"/>
</dbReference>
<dbReference type="Gene3D" id="3.40.50.1390">
    <property type="entry name" value="Resolvase, N-terminal catalytic domain"/>
    <property type="match status" value="1"/>
</dbReference>
<reference evidence="3 4" key="1">
    <citation type="submission" date="2019-04" db="EMBL/GenBank/DDBJ databases">
        <title>Streptomyces oryziradicis sp. nov., a novel actinomycete isolated from rhizosphere soil of rice (Oryza sativa L.).</title>
        <authorList>
            <person name="Li C."/>
        </authorList>
    </citation>
    <scope>NUCLEOTIDE SEQUENCE [LARGE SCALE GENOMIC DNA]</scope>
    <source>
        <strain evidence="3 4">NEAU-C40</strain>
    </source>
</reference>
<feature type="region of interest" description="Disordered" evidence="1">
    <location>
        <begin position="1"/>
        <end position="61"/>
    </location>
</feature>
<keyword evidence="4" id="KW-1185">Reference proteome</keyword>
<gene>
    <name evidence="3" type="ORF">FCI23_20925</name>
</gene>
<dbReference type="Pfam" id="PF00239">
    <property type="entry name" value="Resolvase"/>
    <property type="match status" value="1"/>
</dbReference>
<dbReference type="InterPro" id="IPR036162">
    <property type="entry name" value="Resolvase-like_N_sf"/>
</dbReference>
<dbReference type="AlphaFoldDB" id="A0A4U0SLE1"/>
<evidence type="ECO:0000313" key="3">
    <source>
        <dbReference type="EMBL" id="TKA09858.1"/>
    </source>
</evidence>
<organism evidence="3 4">
    <name type="scientific">Actinacidiphila oryziradicis</name>
    <dbReference type="NCBI Taxonomy" id="2571141"/>
    <lineage>
        <taxon>Bacteria</taxon>
        <taxon>Bacillati</taxon>
        <taxon>Actinomycetota</taxon>
        <taxon>Actinomycetes</taxon>
        <taxon>Kitasatosporales</taxon>
        <taxon>Streptomycetaceae</taxon>
        <taxon>Actinacidiphila</taxon>
    </lineage>
</organism>
<dbReference type="SUPFAM" id="SSF53041">
    <property type="entry name" value="Resolvase-like"/>
    <property type="match status" value="1"/>
</dbReference>
<evidence type="ECO:0000256" key="1">
    <source>
        <dbReference type="SAM" id="MobiDB-lite"/>
    </source>
</evidence>
<feature type="domain" description="Resolvase/invertase-type recombinase catalytic" evidence="2">
    <location>
        <begin position="70"/>
        <end position="121"/>
    </location>
</feature>
<dbReference type="OrthoDB" id="3405463at2"/>
<evidence type="ECO:0000313" key="4">
    <source>
        <dbReference type="Proteomes" id="UP000305778"/>
    </source>
</evidence>
<sequence length="124" mass="13784">MNPSSSESCDGRPPHRLRALHPARPAPRRGRCSPRRRVPRRLPRYRPPHHRSATGPGRGRHVRPGDCIVIVRLSRFAAGLHNLLHQLDDARVGLRSLEEPIDTTAPDGDLVIRAVDATLQLQAA</sequence>
<evidence type="ECO:0000259" key="2">
    <source>
        <dbReference type="Pfam" id="PF00239"/>
    </source>
</evidence>